<dbReference type="InterPro" id="IPR036318">
    <property type="entry name" value="FAD-bd_PCMH-like_sf"/>
</dbReference>
<dbReference type="InterPro" id="IPR012951">
    <property type="entry name" value="BBE"/>
</dbReference>
<dbReference type="GO" id="GO:0071949">
    <property type="term" value="F:FAD binding"/>
    <property type="evidence" value="ECO:0007669"/>
    <property type="project" value="InterPro"/>
</dbReference>
<evidence type="ECO:0000256" key="3">
    <source>
        <dbReference type="SAM" id="SignalP"/>
    </source>
</evidence>
<evidence type="ECO:0000313" key="5">
    <source>
        <dbReference type="EMBL" id="KAF4511686.1"/>
    </source>
</evidence>
<name>A0A8H4V8J3_9HYPO</name>
<keyword evidence="2" id="KW-0560">Oxidoreductase</keyword>
<organism evidence="5 6">
    <name type="scientific">Ophiocordyceps sinensis</name>
    <dbReference type="NCBI Taxonomy" id="72228"/>
    <lineage>
        <taxon>Eukaryota</taxon>
        <taxon>Fungi</taxon>
        <taxon>Dikarya</taxon>
        <taxon>Ascomycota</taxon>
        <taxon>Pezizomycotina</taxon>
        <taxon>Sordariomycetes</taxon>
        <taxon>Hypocreomycetidae</taxon>
        <taxon>Hypocreales</taxon>
        <taxon>Ophiocordycipitaceae</taxon>
        <taxon>Ophiocordyceps</taxon>
    </lineage>
</organism>
<dbReference type="Gene3D" id="3.30.465.10">
    <property type="match status" value="1"/>
</dbReference>
<reference evidence="5 6" key="1">
    <citation type="journal article" date="2020" name="Genome Biol. Evol.">
        <title>A new high-quality draft genome assembly of the Chinese cordyceps Ophiocordyceps sinensis.</title>
        <authorList>
            <person name="Shu R."/>
            <person name="Zhang J."/>
            <person name="Meng Q."/>
            <person name="Zhang H."/>
            <person name="Zhou G."/>
            <person name="Li M."/>
            <person name="Wu P."/>
            <person name="Zhao Y."/>
            <person name="Chen C."/>
            <person name="Qin Q."/>
        </authorList>
    </citation>
    <scope>NUCLEOTIDE SEQUENCE [LARGE SCALE GENOMIC DNA]</scope>
    <source>
        <strain evidence="5 6">IOZ07</strain>
    </source>
</reference>
<evidence type="ECO:0000256" key="2">
    <source>
        <dbReference type="ARBA" id="ARBA00023002"/>
    </source>
</evidence>
<comment type="caution">
    <text evidence="5">The sequence shown here is derived from an EMBL/GenBank/DDBJ whole genome shotgun (WGS) entry which is preliminary data.</text>
</comment>
<dbReference type="InterPro" id="IPR006094">
    <property type="entry name" value="Oxid_FAD_bind_N"/>
</dbReference>
<dbReference type="OrthoDB" id="9983560at2759"/>
<dbReference type="InterPro" id="IPR016166">
    <property type="entry name" value="FAD-bd_PCMH"/>
</dbReference>
<comment type="similarity">
    <text evidence="1">Belongs to the oxygen-dependent FAD-linked oxidoreductase family.</text>
</comment>
<dbReference type="InterPro" id="IPR050432">
    <property type="entry name" value="FAD-linked_Oxidoreductases_BP"/>
</dbReference>
<dbReference type="EMBL" id="JAAVMX010000003">
    <property type="protein sequence ID" value="KAF4511686.1"/>
    <property type="molecule type" value="Genomic_DNA"/>
</dbReference>
<keyword evidence="3" id="KW-0732">Signal</keyword>
<sequence length="591" mass="63997">MRRQTLLTLASALLYGAVHGQKESSPRCRCVPGENCWPSEAVWNDFSSSIGGRLIKSVPVAASCYEGPLKDEKQCAHVNSMWPQQEFQTGQPLGRWYPFNMTCPPVGAGQGAASCTLGQLPAYAVQVTERRDISETLEFARRHNVRVAVVNTGHDLNGRADGYGSLAIWMHHFRNAVGFEDRFESATGCERSGWDGHAMHIDGGWQWRDVHKVAEAHGVLVVGAGSSSLGATGGWLSGGGHGPASRNYGLGADQLLEAEVMLANGTVVTANHCQHPRLFRALRGGGPGYGIVLGTKVKAYPNVKVVTSHRLAISPVEKTANNSHLLDAVAVMLQSHPDLNEAGYAGYGFWFRELPVQFIGNATSGYTHSLWTIGKGRAEAEAAFAPVRERLAGFEGKLVVNESFAEYGDYWSFYRAEADRADTPGDTLLLTSRMMERRSVQDYAGVRRAVEAMSGKPEEHVMNLVMLVSGGRVSEDDASSGLNPAWRTAPMVLTTGRRVARTATAAERKAVADDVTFVKGAAARELAPGTGGYMNEGDGNDPDYVEAFYGDAYDGHLEAKRTYDPERVFYCPTCVGADEFVDRPDGALCRV</sequence>
<proteinExistence type="inferred from homology"/>
<dbReference type="Proteomes" id="UP000557566">
    <property type="component" value="Unassembled WGS sequence"/>
</dbReference>
<dbReference type="AlphaFoldDB" id="A0A8H4V8J3"/>
<keyword evidence="6" id="KW-1185">Reference proteome</keyword>
<evidence type="ECO:0000313" key="6">
    <source>
        <dbReference type="Proteomes" id="UP000557566"/>
    </source>
</evidence>
<feature type="chain" id="PRO_5034998246" description="FAD-binding PCMH-type domain-containing protein" evidence="3">
    <location>
        <begin position="21"/>
        <end position="591"/>
    </location>
</feature>
<accession>A0A8H4V8J3</accession>
<evidence type="ECO:0000256" key="1">
    <source>
        <dbReference type="ARBA" id="ARBA00005466"/>
    </source>
</evidence>
<dbReference type="SUPFAM" id="SSF56176">
    <property type="entry name" value="FAD-binding/transporter-associated domain-like"/>
    <property type="match status" value="1"/>
</dbReference>
<dbReference type="PROSITE" id="PS51387">
    <property type="entry name" value="FAD_PCMH"/>
    <property type="match status" value="1"/>
</dbReference>
<gene>
    <name evidence="5" type="ORF">G6O67_003459</name>
</gene>
<feature type="domain" description="FAD-binding PCMH-type" evidence="4">
    <location>
        <begin position="117"/>
        <end position="302"/>
    </location>
</feature>
<dbReference type="Pfam" id="PF01565">
    <property type="entry name" value="FAD_binding_4"/>
    <property type="match status" value="1"/>
</dbReference>
<feature type="signal peptide" evidence="3">
    <location>
        <begin position="1"/>
        <end position="20"/>
    </location>
</feature>
<evidence type="ECO:0000259" key="4">
    <source>
        <dbReference type="PROSITE" id="PS51387"/>
    </source>
</evidence>
<dbReference type="InterPro" id="IPR016169">
    <property type="entry name" value="FAD-bd_PCMH_sub2"/>
</dbReference>
<dbReference type="PANTHER" id="PTHR13878:SF91">
    <property type="entry name" value="FAD BINDING DOMAIN PROTEIN (AFU_ORTHOLOGUE AFUA_6G12070)-RELATED"/>
    <property type="match status" value="1"/>
</dbReference>
<dbReference type="PANTHER" id="PTHR13878">
    <property type="entry name" value="GULONOLACTONE OXIDASE"/>
    <property type="match status" value="1"/>
</dbReference>
<protein>
    <recommendedName>
        <fullName evidence="4">FAD-binding PCMH-type domain-containing protein</fullName>
    </recommendedName>
</protein>
<dbReference type="GO" id="GO:0016491">
    <property type="term" value="F:oxidoreductase activity"/>
    <property type="evidence" value="ECO:0007669"/>
    <property type="project" value="UniProtKB-KW"/>
</dbReference>
<dbReference type="Pfam" id="PF08031">
    <property type="entry name" value="BBE"/>
    <property type="match status" value="1"/>
</dbReference>